<proteinExistence type="inferred from homology"/>
<feature type="transmembrane region" description="Helical" evidence="4">
    <location>
        <begin position="52"/>
        <end position="74"/>
    </location>
</feature>
<comment type="similarity">
    <text evidence="1">Belongs to the glycosyltransferase 90 family.</text>
</comment>
<evidence type="ECO:0000256" key="1">
    <source>
        <dbReference type="ARBA" id="ARBA00010118"/>
    </source>
</evidence>
<keyword evidence="4" id="KW-0472">Membrane</keyword>
<dbReference type="OrthoDB" id="535029at2759"/>
<accession>K8F2X5</accession>
<dbReference type="Proteomes" id="UP000198341">
    <property type="component" value="Chromosome 7"/>
</dbReference>
<feature type="region of interest" description="Disordered" evidence="3">
    <location>
        <begin position="1"/>
        <end position="38"/>
    </location>
</feature>
<dbReference type="KEGG" id="bpg:Bathy07g02960"/>
<dbReference type="GO" id="GO:0016740">
    <property type="term" value="F:transferase activity"/>
    <property type="evidence" value="ECO:0007669"/>
    <property type="project" value="UniProtKB-KW"/>
</dbReference>
<dbReference type="SMART" id="SM00672">
    <property type="entry name" value="CAP10"/>
    <property type="match status" value="1"/>
</dbReference>
<sequence length="537" mass="59689">MTTRYRNEIGSNRERESLLASSSSSSKRSRSRNDGLNKAEDLEEKDGITAKVFCNTMFMITVGGCALVAMGSFLKSSFDSVREDSRSSFDFDWQAPSSISYEDVLEARDLTQPEQMRMPMHVFEWGGSKENGQSWTITPSGAQSLDDRSTGADMFIKAVMKAEFSDVDKPIHFGWATQDYPRNACVDSASGCGQSKAPIFSFGTVPKDSSKISGLIQAPTLPFTPCIAHAFAPEQYGQCEWFSSPGQCKEDKMFTESTASFDSLIPKMFWRGSDWPFLEMYPSVGTTSGTKFLDNHNLCGAIAGDIVNAILNSGSNSGKAFNDRLPPRLRAVVHAAVNQDDYDIKFTDSNPNAPPTLCIENTLPTFSKETKTACDYAQYKYLLDLGGGGGTSWKTTFWAMGMPGVLFHHETPMKDSFYGKIEAWKHYIPVSTDLSDLDKQLNWAKSNPGECEKISKRASAFVKYMMSAEGLKEHARETFIEPMSKFIQAYNDPVDGTEDTRELTIHSSNGALVAWVYNPDSVPYLAKREMFFDDETF</sequence>
<keyword evidence="4" id="KW-1133">Transmembrane helix</keyword>
<keyword evidence="4" id="KW-0812">Transmembrane</keyword>
<dbReference type="RefSeq" id="XP_007512289.1">
    <property type="nucleotide sequence ID" value="XM_007512227.1"/>
</dbReference>
<dbReference type="EMBL" id="FO082272">
    <property type="protein sequence ID" value="CCO66377.1"/>
    <property type="molecule type" value="Genomic_DNA"/>
</dbReference>
<dbReference type="PANTHER" id="PTHR12203:SF35">
    <property type="entry name" value="PROTEIN O-GLUCOSYLTRANSFERASE 1"/>
    <property type="match status" value="1"/>
</dbReference>
<name>K8F2X5_9CHLO</name>
<feature type="compositionally biased region" description="Basic and acidic residues" evidence="3">
    <location>
        <begin position="1"/>
        <end position="17"/>
    </location>
</feature>
<dbReference type="InterPro" id="IPR051091">
    <property type="entry name" value="O-Glucosyltr/Glycosyltrsf_90"/>
</dbReference>
<dbReference type="AlphaFoldDB" id="K8F2X5"/>
<organism evidence="6 7">
    <name type="scientific">Bathycoccus prasinos</name>
    <dbReference type="NCBI Taxonomy" id="41875"/>
    <lineage>
        <taxon>Eukaryota</taxon>
        <taxon>Viridiplantae</taxon>
        <taxon>Chlorophyta</taxon>
        <taxon>Mamiellophyceae</taxon>
        <taxon>Mamiellales</taxon>
        <taxon>Bathycoccaceae</taxon>
        <taxon>Bathycoccus</taxon>
    </lineage>
</organism>
<reference evidence="6 7" key="1">
    <citation type="submission" date="2011-10" db="EMBL/GenBank/DDBJ databases">
        <authorList>
            <person name="Genoscope - CEA"/>
        </authorList>
    </citation>
    <scope>NUCLEOTIDE SEQUENCE [LARGE SCALE GENOMIC DNA]</scope>
    <source>
        <strain evidence="6 7">RCC 1105</strain>
    </source>
</reference>
<evidence type="ECO:0000256" key="2">
    <source>
        <dbReference type="ARBA" id="ARBA00022679"/>
    </source>
</evidence>
<feature type="domain" description="Glycosyl transferase CAP10" evidence="5">
    <location>
        <begin position="268"/>
        <end position="485"/>
    </location>
</feature>
<gene>
    <name evidence="6" type="ORF">Bathy07g02960</name>
</gene>
<dbReference type="InterPro" id="IPR006598">
    <property type="entry name" value="CAP10"/>
</dbReference>
<dbReference type="GeneID" id="19014785"/>
<evidence type="ECO:0000256" key="4">
    <source>
        <dbReference type="SAM" id="Phobius"/>
    </source>
</evidence>
<evidence type="ECO:0000256" key="3">
    <source>
        <dbReference type="SAM" id="MobiDB-lite"/>
    </source>
</evidence>
<evidence type="ECO:0000313" key="6">
    <source>
        <dbReference type="EMBL" id="CCO66377.1"/>
    </source>
</evidence>
<evidence type="ECO:0000259" key="5">
    <source>
        <dbReference type="SMART" id="SM00672"/>
    </source>
</evidence>
<protein>
    <recommendedName>
        <fullName evidence="5">Glycosyl transferase CAP10 domain-containing protein</fullName>
    </recommendedName>
</protein>
<keyword evidence="2" id="KW-0808">Transferase</keyword>
<dbReference type="PANTHER" id="PTHR12203">
    <property type="entry name" value="KDEL LYS-ASP-GLU-LEU CONTAINING - RELATED"/>
    <property type="match status" value="1"/>
</dbReference>
<dbReference type="Pfam" id="PF05686">
    <property type="entry name" value="Glyco_transf_90"/>
    <property type="match status" value="1"/>
</dbReference>
<dbReference type="eggNOG" id="KOG2458">
    <property type="taxonomic scope" value="Eukaryota"/>
</dbReference>
<keyword evidence="7" id="KW-1185">Reference proteome</keyword>
<evidence type="ECO:0000313" key="7">
    <source>
        <dbReference type="Proteomes" id="UP000198341"/>
    </source>
</evidence>